<name>A0AAD9XHL9_9ROSI</name>
<dbReference type="AlphaFoldDB" id="A0AAD9XHL9"/>
<dbReference type="Proteomes" id="UP001280121">
    <property type="component" value="Unassembled WGS sequence"/>
</dbReference>
<comment type="caution">
    <text evidence="2">The sequence shown here is derived from an EMBL/GenBank/DDBJ whole genome shotgun (WGS) entry which is preliminary data.</text>
</comment>
<organism evidence="2 3">
    <name type="scientific">Dipteronia dyeriana</name>
    <dbReference type="NCBI Taxonomy" id="168575"/>
    <lineage>
        <taxon>Eukaryota</taxon>
        <taxon>Viridiplantae</taxon>
        <taxon>Streptophyta</taxon>
        <taxon>Embryophyta</taxon>
        <taxon>Tracheophyta</taxon>
        <taxon>Spermatophyta</taxon>
        <taxon>Magnoliopsida</taxon>
        <taxon>eudicotyledons</taxon>
        <taxon>Gunneridae</taxon>
        <taxon>Pentapetalae</taxon>
        <taxon>rosids</taxon>
        <taxon>malvids</taxon>
        <taxon>Sapindales</taxon>
        <taxon>Sapindaceae</taxon>
        <taxon>Hippocastanoideae</taxon>
        <taxon>Acereae</taxon>
        <taxon>Dipteronia</taxon>
    </lineage>
</organism>
<dbReference type="Pfam" id="PF03108">
    <property type="entry name" value="DBD_Tnp_Mut"/>
    <property type="match status" value="1"/>
</dbReference>
<dbReference type="EMBL" id="JANJYI010000002">
    <property type="protein sequence ID" value="KAK2659685.1"/>
    <property type="molecule type" value="Genomic_DNA"/>
</dbReference>
<keyword evidence="3" id="KW-1185">Reference proteome</keyword>
<sequence length="195" mass="22347">MEPDPSVQISLRVEQVFESAEKGREILCNYAIQEGFELHKSKNDARRLTNKCKGDECSWRMHVSSLPDDVTFKIRSITEDHVNRRRVMDNNEAATKWVVSMTSLLIRDNPNVKAKVLQTQIKSAYGVEPIKCKIYRAKRKELMMLKSDHVGCYGQLRKHGNILLQMNLGSLAVVGIDKLGVTSKFQRFFAHLMHS</sequence>
<dbReference type="PANTHER" id="PTHR31973:SF187">
    <property type="entry name" value="MUTATOR TRANSPOSASE MUDRA PROTEIN"/>
    <property type="match status" value="1"/>
</dbReference>
<gene>
    <name evidence="2" type="ORF">Ddye_006218</name>
</gene>
<protein>
    <recommendedName>
        <fullName evidence="1">Transposase MuDR plant domain-containing protein</fullName>
    </recommendedName>
</protein>
<reference evidence="2" key="1">
    <citation type="journal article" date="2023" name="Plant J.">
        <title>Genome sequences and population genomics provide insights into the demographic history, inbreeding, and mutation load of two 'living fossil' tree species of Dipteronia.</title>
        <authorList>
            <person name="Feng Y."/>
            <person name="Comes H.P."/>
            <person name="Chen J."/>
            <person name="Zhu S."/>
            <person name="Lu R."/>
            <person name="Zhang X."/>
            <person name="Li P."/>
            <person name="Qiu J."/>
            <person name="Olsen K.M."/>
            <person name="Qiu Y."/>
        </authorList>
    </citation>
    <scope>NUCLEOTIDE SEQUENCE</scope>
    <source>
        <strain evidence="2">KIB01</strain>
    </source>
</reference>
<evidence type="ECO:0000313" key="3">
    <source>
        <dbReference type="Proteomes" id="UP001280121"/>
    </source>
</evidence>
<dbReference type="PANTHER" id="PTHR31973">
    <property type="entry name" value="POLYPROTEIN, PUTATIVE-RELATED"/>
    <property type="match status" value="1"/>
</dbReference>
<feature type="domain" description="Transposase MuDR plant" evidence="1">
    <location>
        <begin position="9"/>
        <end position="74"/>
    </location>
</feature>
<evidence type="ECO:0000259" key="1">
    <source>
        <dbReference type="Pfam" id="PF03108"/>
    </source>
</evidence>
<accession>A0AAD9XHL9</accession>
<proteinExistence type="predicted"/>
<dbReference type="InterPro" id="IPR004332">
    <property type="entry name" value="Transposase_MuDR"/>
</dbReference>
<evidence type="ECO:0000313" key="2">
    <source>
        <dbReference type="EMBL" id="KAK2659685.1"/>
    </source>
</evidence>